<dbReference type="AlphaFoldDB" id="A0ABD3CWG0"/>
<comment type="caution">
    <text evidence="2">The sequence shown here is derived from an EMBL/GenBank/DDBJ whole genome shotgun (WGS) entry which is preliminary data.</text>
</comment>
<dbReference type="EMBL" id="JAVIJP010000029">
    <property type="protein sequence ID" value="KAL3633646.1"/>
    <property type="molecule type" value="Genomic_DNA"/>
</dbReference>
<evidence type="ECO:0000313" key="2">
    <source>
        <dbReference type="EMBL" id="KAL3633646.1"/>
    </source>
</evidence>
<accession>A0ABD3CWG0</accession>
<dbReference type="PANTHER" id="PTHR48258:SF6">
    <property type="entry name" value="LEUCINE-RICH REPEAT DOMAIN, L DOMAIN-CONTAINING PROTEIN"/>
    <property type="match status" value="1"/>
</dbReference>
<evidence type="ECO:0000259" key="1">
    <source>
        <dbReference type="Pfam" id="PF13960"/>
    </source>
</evidence>
<sequence>MTKVREVLTELGHFFRHLCCKKLNKTELEKMKGDIGLILCKLEKIYPPSFFDVMVHLAIHLPDEAILGGPIQFRWMYPIER</sequence>
<name>A0ABD3CWG0_9LAMI</name>
<dbReference type="PANTHER" id="PTHR48258">
    <property type="entry name" value="DUF4218 DOMAIN-CONTAINING PROTEIN-RELATED"/>
    <property type="match status" value="1"/>
</dbReference>
<organism evidence="2 3">
    <name type="scientific">Castilleja foliolosa</name>
    <dbReference type="NCBI Taxonomy" id="1961234"/>
    <lineage>
        <taxon>Eukaryota</taxon>
        <taxon>Viridiplantae</taxon>
        <taxon>Streptophyta</taxon>
        <taxon>Embryophyta</taxon>
        <taxon>Tracheophyta</taxon>
        <taxon>Spermatophyta</taxon>
        <taxon>Magnoliopsida</taxon>
        <taxon>eudicotyledons</taxon>
        <taxon>Gunneridae</taxon>
        <taxon>Pentapetalae</taxon>
        <taxon>asterids</taxon>
        <taxon>lamiids</taxon>
        <taxon>Lamiales</taxon>
        <taxon>Orobanchaceae</taxon>
        <taxon>Pedicularideae</taxon>
        <taxon>Castillejinae</taxon>
        <taxon>Castilleja</taxon>
    </lineage>
</organism>
<keyword evidence="3" id="KW-1185">Reference proteome</keyword>
<dbReference type="InterPro" id="IPR025452">
    <property type="entry name" value="DUF4218"/>
</dbReference>
<gene>
    <name evidence="2" type="ORF">CASFOL_022408</name>
</gene>
<reference evidence="3" key="1">
    <citation type="journal article" date="2024" name="IScience">
        <title>Strigolactones Initiate the Formation of Haustorium-like Structures in Castilleja.</title>
        <authorList>
            <person name="Buerger M."/>
            <person name="Peterson D."/>
            <person name="Chory J."/>
        </authorList>
    </citation>
    <scope>NUCLEOTIDE SEQUENCE [LARGE SCALE GENOMIC DNA]</scope>
</reference>
<feature type="domain" description="DUF4218" evidence="1">
    <location>
        <begin position="18"/>
        <end position="81"/>
    </location>
</feature>
<protein>
    <recommendedName>
        <fullName evidence="1">DUF4218 domain-containing protein</fullName>
    </recommendedName>
</protein>
<dbReference type="Proteomes" id="UP001632038">
    <property type="component" value="Unassembled WGS sequence"/>
</dbReference>
<proteinExistence type="predicted"/>
<dbReference type="Pfam" id="PF13960">
    <property type="entry name" value="DUF4218"/>
    <property type="match status" value="1"/>
</dbReference>
<evidence type="ECO:0000313" key="3">
    <source>
        <dbReference type="Proteomes" id="UP001632038"/>
    </source>
</evidence>